<dbReference type="Pfam" id="PF20127">
    <property type="entry name" value="DUF6517"/>
    <property type="match status" value="1"/>
</dbReference>
<protein>
    <submittedName>
        <fullName evidence="1">Uncharacterized protein</fullName>
    </submittedName>
</protein>
<gene>
    <name evidence="1" type="ORF">J2751_001559</name>
</gene>
<dbReference type="PROSITE" id="PS51257">
    <property type="entry name" value="PROKAR_LIPOPROTEIN"/>
    <property type="match status" value="1"/>
</dbReference>
<dbReference type="EMBL" id="JAGGKQ010000009">
    <property type="protein sequence ID" value="MBP1922549.1"/>
    <property type="molecule type" value="Genomic_DNA"/>
</dbReference>
<accession>A0A8T4GFN6</accession>
<dbReference type="OrthoDB" id="271308at2157"/>
<dbReference type="AlphaFoldDB" id="A0A8T4GFN6"/>
<sequence>MNDTRSTDLTRRRLLAAGAAAGVLATAGCLGTRDGEVPEPVVTDDSIEEDWRLVDTSDSVAFEETFGPVTVRALERTVVHEYVDMAEAVAEAFDADGSPVTFFAARIDLCPALDGLPGGLGRDRLMGEVRAAAEAAFRDQLHGTGVTDVERVDSGETTVDGGHTATTSEFAARFGINWEVPLLDGSTTTIDDVAEMTARLAVWHDGSDVLISGGAHPAEPLSDVVDRSIDAPVDGEAVLEDPVDDSDVLSADPVLFADAIDALIPSVE</sequence>
<dbReference type="PROSITE" id="PS51318">
    <property type="entry name" value="TAT"/>
    <property type="match status" value="1"/>
</dbReference>
<evidence type="ECO:0000313" key="1">
    <source>
        <dbReference type="EMBL" id="MBP1922549.1"/>
    </source>
</evidence>
<comment type="caution">
    <text evidence="1">The sequence shown here is derived from an EMBL/GenBank/DDBJ whole genome shotgun (WGS) entry which is preliminary data.</text>
</comment>
<keyword evidence="2" id="KW-1185">Reference proteome</keyword>
<dbReference type="RefSeq" id="WP_209484801.1">
    <property type="nucleotide sequence ID" value="NZ_JAGGKQ010000009.1"/>
</dbReference>
<dbReference type="InterPro" id="IPR045396">
    <property type="entry name" value="DUF6517"/>
</dbReference>
<dbReference type="InterPro" id="IPR006311">
    <property type="entry name" value="TAT_signal"/>
</dbReference>
<organism evidence="1 2">
    <name type="scientific">Halorubrum alkaliphilum</name>
    <dbReference type="NCBI Taxonomy" id="261290"/>
    <lineage>
        <taxon>Archaea</taxon>
        <taxon>Methanobacteriati</taxon>
        <taxon>Methanobacteriota</taxon>
        <taxon>Stenosarchaea group</taxon>
        <taxon>Halobacteria</taxon>
        <taxon>Halobacteriales</taxon>
        <taxon>Haloferacaceae</taxon>
        <taxon>Halorubrum</taxon>
    </lineage>
</organism>
<reference evidence="1" key="1">
    <citation type="submission" date="2021-03" db="EMBL/GenBank/DDBJ databases">
        <title>Genomic Encyclopedia of Type Strains, Phase IV (KMG-IV): sequencing the most valuable type-strain genomes for metagenomic binning, comparative biology and taxonomic classification.</title>
        <authorList>
            <person name="Goeker M."/>
        </authorList>
    </citation>
    <scope>NUCLEOTIDE SEQUENCE</scope>
    <source>
        <strain evidence="1">DSM 23564</strain>
    </source>
</reference>
<name>A0A8T4GFN6_9EURY</name>
<proteinExistence type="predicted"/>
<dbReference type="Proteomes" id="UP000823588">
    <property type="component" value="Unassembled WGS sequence"/>
</dbReference>
<evidence type="ECO:0000313" key="2">
    <source>
        <dbReference type="Proteomes" id="UP000823588"/>
    </source>
</evidence>